<dbReference type="InterPro" id="IPR025525">
    <property type="entry name" value="hAT-like_transposase_RNase-H"/>
</dbReference>
<dbReference type="GO" id="GO:0003677">
    <property type="term" value="F:DNA binding"/>
    <property type="evidence" value="ECO:0007669"/>
    <property type="project" value="UniProtKB-KW"/>
</dbReference>
<comment type="subcellular location">
    <subcellularLocation>
        <location evidence="1">Nucleus</location>
    </subcellularLocation>
</comment>
<feature type="domain" description="BED-type" evidence="11">
    <location>
        <begin position="33"/>
        <end position="90"/>
    </location>
</feature>
<dbReference type="SMART" id="SM00614">
    <property type="entry name" value="ZnF_BED"/>
    <property type="match status" value="1"/>
</dbReference>
<dbReference type="InterPro" id="IPR012337">
    <property type="entry name" value="RNaseH-like_sf"/>
</dbReference>
<keyword evidence="8" id="KW-0804">Transcription</keyword>
<dbReference type="InterPro" id="IPR036236">
    <property type="entry name" value="Znf_C2H2_sf"/>
</dbReference>
<evidence type="ECO:0000256" key="7">
    <source>
        <dbReference type="ARBA" id="ARBA00023125"/>
    </source>
</evidence>
<comment type="caution">
    <text evidence="13">The sequence shown here is derived from an EMBL/GenBank/DDBJ whole genome shotgun (WGS) entry which is preliminary data.</text>
</comment>
<evidence type="ECO:0000256" key="2">
    <source>
        <dbReference type="ARBA" id="ARBA00011738"/>
    </source>
</evidence>
<dbReference type="PROSITE" id="PS50808">
    <property type="entry name" value="ZF_BED"/>
    <property type="match status" value="1"/>
</dbReference>
<evidence type="ECO:0000259" key="11">
    <source>
        <dbReference type="PROSITE" id="PS50808"/>
    </source>
</evidence>
<dbReference type="PANTHER" id="PTHR46481">
    <property type="entry name" value="ZINC FINGER BED DOMAIN-CONTAINING PROTEIN 4"/>
    <property type="match status" value="1"/>
</dbReference>
<dbReference type="EMBL" id="JAMFTS010005140">
    <property type="protein sequence ID" value="KAJ4734021.1"/>
    <property type="molecule type" value="Genomic_DNA"/>
</dbReference>
<keyword evidence="14" id="KW-1185">Reference proteome</keyword>
<dbReference type="AlphaFoldDB" id="A0AAV8FZ80"/>
<organism evidence="13 14">
    <name type="scientific">Rhynchospora pubera</name>
    <dbReference type="NCBI Taxonomy" id="906938"/>
    <lineage>
        <taxon>Eukaryota</taxon>
        <taxon>Viridiplantae</taxon>
        <taxon>Streptophyta</taxon>
        <taxon>Embryophyta</taxon>
        <taxon>Tracheophyta</taxon>
        <taxon>Spermatophyta</taxon>
        <taxon>Magnoliopsida</taxon>
        <taxon>Liliopsida</taxon>
        <taxon>Poales</taxon>
        <taxon>Cyperaceae</taxon>
        <taxon>Cyperoideae</taxon>
        <taxon>Rhynchosporeae</taxon>
        <taxon>Rhynchospora</taxon>
    </lineage>
</organism>
<keyword evidence="7" id="KW-0238">DNA-binding</keyword>
<evidence type="ECO:0000256" key="3">
    <source>
        <dbReference type="ARBA" id="ARBA00022723"/>
    </source>
</evidence>
<evidence type="ECO:0000256" key="4">
    <source>
        <dbReference type="ARBA" id="ARBA00022771"/>
    </source>
</evidence>
<dbReference type="InterPro" id="IPR052035">
    <property type="entry name" value="ZnF_BED_domain_contain"/>
</dbReference>
<dbReference type="InterPro" id="IPR003656">
    <property type="entry name" value="Znf_BED"/>
</dbReference>
<evidence type="ECO:0000256" key="5">
    <source>
        <dbReference type="ARBA" id="ARBA00022833"/>
    </source>
</evidence>
<evidence type="ECO:0000313" key="14">
    <source>
        <dbReference type="Proteomes" id="UP001140206"/>
    </source>
</evidence>
<dbReference type="Pfam" id="PF05699">
    <property type="entry name" value="Dimer_Tnp_hAT"/>
    <property type="match status" value="1"/>
</dbReference>
<protein>
    <submittedName>
        <fullName evidence="13">Zinc finger BED domain-containing protein DAYSLEEPER</fullName>
    </submittedName>
</protein>
<evidence type="ECO:0000256" key="10">
    <source>
        <dbReference type="PROSITE-ProRule" id="PRU00027"/>
    </source>
</evidence>
<name>A0AAV8FZ80_9POAL</name>
<accession>A0AAV8FZ80</accession>
<dbReference type="Proteomes" id="UP001140206">
    <property type="component" value="Chromosome 2"/>
</dbReference>
<keyword evidence="4 10" id="KW-0863">Zinc-finger</keyword>
<reference evidence="13" key="1">
    <citation type="submission" date="2022-08" db="EMBL/GenBank/DDBJ databases">
        <authorList>
            <person name="Marques A."/>
        </authorList>
    </citation>
    <scope>NUCLEOTIDE SEQUENCE</scope>
    <source>
        <strain evidence="13">RhyPub2mFocal</strain>
        <tissue evidence="13">Leaves</tissue>
    </source>
</reference>
<evidence type="ECO:0000313" key="13">
    <source>
        <dbReference type="EMBL" id="KAJ4796860.1"/>
    </source>
</evidence>
<evidence type="ECO:0000256" key="9">
    <source>
        <dbReference type="ARBA" id="ARBA00023242"/>
    </source>
</evidence>
<comment type="subunit">
    <text evidence="2">Homodimer.</text>
</comment>
<keyword evidence="6" id="KW-0805">Transcription regulation</keyword>
<keyword evidence="5" id="KW-0862">Zinc</keyword>
<keyword evidence="9" id="KW-0539">Nucleus</keyword>
<evidence type="ECO:0000256" key="6">
    <source>
        <dbReference type="ARBA" id="ARBA00023015"/>
    </source>
</evidence>
<evidence type="ECO:0000256" key="1">
    <source>
        <dbReference type="ARBA" id="ARBA00004123"/>
    </source>
</evidence>
<dbReference type="SUPFAM" id="SSF57667">
    <property type="entry name" value="beta-beta-alpha zinc fingers"/>
    <property type="match status" value="1"/>
</dbReference>
<dbReference type="PANTHER" id="PTHR46481:SF5">
    <property type="entry name" value="OS08G0393150 PROTEIN"/>
    <property type="match status" value="1"/>
</dbReference>
<keyword evidence="3" id="KW-0479">Metal-binding</keyword>
<dbReference type="GO" id="GO:0008270">
    <property type="term" value="F:zinc ion binding"/>
    <property type="evidence" value="ECO:0007669"/>
    <property type="project" value="UniProtKB-KW"/>
</dbReference>
<dbReference type="Pfam" id="PF02892">
    <property type="entry name" value="zf-BED"/>
    <property type="match status" value="1"/>
</dbReference>
<dbReference type="Pfam" id="PF14372">
    <property type="entry name" value="hAT-like_RNase-H"/>
    <property type="match status" value="1"/>
</dbReference>
<gene>
    <name evidence="12" type="ORF">LUZ62_014598</name>
    <name evidence="13" type="ORF">LUZ62_048106</name>
</gene>
<evidence type="ECO:0000313" key="12">
    <source>
        <dbReference type="EMBL" id="KAJ4734021.1"/>
    </source>
</evidence>
<dbReference type="SUPFAM" id="SSF53098">
    <property type="entry name" value="Ribonuclease H-like"/>
    <property type="match status" value="1"/>
</dbReference>
<dbReference type="EMBL" id="JAMFTS010000002">
    <property type="protein sequence ID" value="KAJ4796860.1"/>
    <property type="molecule type" value="Genomic_DNA"/>
</dbReference>
<sequence>MSLFDQPSNDIEAVAGESESRSDMAEIISNRGKKRSVVWDHFDEIRGQKVVVCKHCDSSLTKQKNSGTSHLKRHLAFSCKKIAKEEREKIIATQADDLFDTATFKFDLQLSRGLQTLFFIDAEIPFSATESRFWEPAMRSLRPEFRTIGRQTMRDDCVTVFKAGCDAILADFEELDSRVSFTSDIWTSSASLGYMCVTAHWIDKEFRFQKKIIALKQIPYPHTGQAVANLMEKIWDDWKLGDKIFALTLDNSSVNDNAVKNLENKLREKIPFGASHMHMRCSAHILNLIVQDGMGIINTALKNIRDLLRHITSSGSRLQVLNTILDELNLPRKRGLTLDCSTRWNSTFLMVKEALGLKTALLKYVEVSSTMVGPSAEEWSDAEAMANFLEPFLDATKSFSNVRRPSSHTYIKEIWDIRRLLLDEDHRGNANLEELALQMQAKFCKYWENPNLILTIATFFDPRYKFMFLKFCYHKAYGDEYEAKLNDVFTWLKRFYEEYESSMRNTARALSGSSSRVGLQVSGKRKLDEEFAQFTSENRDFHSTMSELDKYMQEALLDINMKNFDILEFWKKNSGLYPTLAKMARDFLAVQTSSVASESAFSASGRLTDHLRTSMNSETIEALVCAKDWFGPKDEEFDLSKYLHLIPRS</sequence>
<dbReference type="GO" id="GO:0005634">
    <property type="term" value="C:nucleus"/>
    <property type="evidence" value="ECO:0007669"/>
    <property type="project" value="UniProtKB-SubCell"/>
</dbReference>
<dbReference type="GO" id="GO:0046983">
    <property type="term" value="F:protein dimerization activity"/>
    <property type="evidence" value="ECO:0007669"/>
    <property type="project" value="InterPro"/>
</dbReference>
<proteinExistence type="predicted"/>
<evidence type="ECO:0000256" key="8">
    <source>
        <dbReference type="ARBA" id="ARBA00023163"/>
    </source>
</evidence>
<dbReference type="InterPro" id="IPR008906">
    <property type="entry name" value="HATC_C_dom"/>
</dbReference>